<sequence>MQFNSEDSNRRLAARIKEVEDKADGIHKWAEDNHIFLEYFEKKILLLQDSLYIAQDSIENLNANHTTFARALSMIRDFQVEVANAINRSHHDQKAFAALRSAGDPTSAPTPYGSKPHTFKVLPPLDVQVNSPRKATQTASSNDNSTLQAAPSHQVQIENHQPSAWPAPVVPVPPPVSESALQANITSPSSASVIPPLSSDTFPTRNSLLGNEEFPQVMQLDEPLCEPGESNKAAESVDTSPFTDPQPIDQQTFPPDKNDISTPSSPLTPVPRTPE</sequence>
<evidence type="ECO:0000313" key="2">
    <source>
        <dbReference type="EMBL" id="PPQ87548.1"/>
    </source>
</evidence>
<feature type="compositionally biased region" description="Pro residues" evidence="1">
    <location>
        <begin position="266"/>
        <end position="275"/>
    </location>
</feature>
<evidence type="ECO:0000256" key="1">
    <source>
        <dbReference type="SAM" id="MobiDB-lite"/>
    </source>
</evidence>
<evidence type="ECO:0000313" key="3">
    <source>
        <dbReference type="Proteomes" id="UP000284842"/>
    </source>
</evidence>
<feature type="compositionally biased region" description="Polar residues" evidence="1">
    <location>
        <begin position="130"/>
        <end position="161"/>
    </location>
</feature>
<comment type="caution">
    <text evidence="2">The sequence shown here is derived from an EMBL/GenBank/DDBJ whole genome shotgun (WGS) entry which is preliminary data.</text>
</comment>
<reference evidence="2 3" key="1">
    <citation type="journal article" date="2018" name="Evol. Lett.">
        <title>Horizontal gene cluster transfer increased hallucinogenic mushroom diversity.</title>
        <authorList>
            <person name="Reynolds H.T."/>
            <person name="Vijayakumar V."/>
            <person name="Gluck-Thaler E."/>
            <person name="Korotkin H.B."/>
            <person name="Matheny P.B."/>
            <person name="Slot J.C."/>
        </authorList>
    </citation>
    <scope>NUCLEOTIDE SEQUENCE [LARGE SCALE GENOMIC DNA]</scope>
    <source>
        <strain evidence="2 3">2629</strain>
    </source>
</reference>
<accession>A0A409X9S5</accession>
<feature type="compositionally biased region" description="Polar residues" evidence="1">
    <location>
        <begin position="237"/>
        <end position="253"/>
    </location>
</feature>
<organism evidence="2 3">
    <name type="scientific">Panaeolus cyanescens</name>
    <dbReference type="NCBI Taxonomy" id="181874"/>
    <lineage>
        <taxon>Eukaryota</taxon>
        <taxon>Fungi</taxon>
        <taxon>Dikarya</taxon>
        <taxon>Basidiomycota</taxon>
        <taxon>Agaricomycotina</taxon>
        <taxon>Agaricomycetes</taxon>
        <taxon>Agaricomycetidae</taxon>
        <taxon>Agaricales</taxon>
        <taxon>Agaricineae</taxon>
        <taxon>Galeropsidaceae</taxon>
        <taxon>Panaeolus</taxon>
    </lineage>
</organism>
<dbReference type="Proteomes" id="UP000284842">
    <property type="component" value="Unassembled WGS sequence"/>
</dbReference>
<feature type="non-terminal residue" evidence="2">
    <location>
        <position position="275"/>
    </location>
</feature>
<dbReference type="InParanoid" id="A0A409X9S5"/>
<gene>
    <name evidence="2" type="ORF">CVT24_011019</name>
</gene>
<protein>
    <submittedName>
        <fullName evidence="2">Uncharacterized protein</fullName>
    </submittedName>
</protein>
<dbReference type="AlphaFoldDB" id="A0A409X9S5"/>
<feature type="region of interest" description="Disordered" evidence="1">
    <location>
        <begin position="130"/>
        <end position="171"/>
    </location>
</feature>
<dbReference type="EMBL" id="NHTK01004245">
    <property type="protein sequence ID" value="PPQ87548.1"/>
    <property type="molecule type" value="Genomic_DNA"/>
</dbReference>
<name>A0A409X9S5_9AGAR</name>
<feature type="region of interest" description="Disordered" evidence="1">
    <location>
        <begin position="221"/>
        <end position="275"/>
    </location>
</feature>
<keyword evidence="3" id="KW-1185">Reference proteome</keyword>
<proteinExistence type="predicted"/>